<name>A0ACC2G7P6_DALPE</name>
<reference evidence="1" key="1">
    <citation type="submission" date="2021-05" db="EMBL/GenBank/DDBJ databases">
        <authorList>
            <person name="Pan Q."/>
            <person name="Jouanno E."/>
            <person name="Zahm M."/>
            <person name="Klopp C."/>
            <person name="Cabau C."/>
            <person name="Louis A."/>
            <person name="Berthelot C."/>
            <person name="Parey E."/>
            <person name="Roest Crollius H."/>
            <person name="Montfort J."/>
            <person name="Robinson-Rechavi M."/>
            <person name="Bouchez O."/>
            <person name="Lampietro C."/>
            <person name="Lopez Roques C."/>
            <person name="Donnadieu C."/>
            <person name="Postlethwait J."/>
            <person name="Bobe J."/>
            <person name="Dillon D."/>
            <person name="Chandos A."/>
            <person name="von Hippel F."/>
            <person name="Guiguen Y."/>
        </authorList>
    </citation>
    <scope>NUCLEOTIDE SEQUENCE</scope>
    <source>
        <strain evidence="1">YG-Jan2019</strain>
    </source>
</reference>
<dbReference type="Proteomes" id="UP001157502">
    <property type="component" value="Chromosome 16"/>
</dbReference>
<organism evidence="1 2">
    <name type="scientific">Dallia pectoralis</name>
    <name type="common">Alaska blackfish</name>
    <dbReference type="NCBI Taxonomy" id="75939"/>
    <lineage>
        <taxon>Eukaryota</taxon>
        <taxon>Metazoa</taxon>
        <taxon>Chordata</taxon>
        <taxon>Craniata</taxon>
        <taxon>Vertebrata</taxon>
        <taxon>Euteleostomi</taxon>
        <taxon>Actinopterygii</taxon>
        <taxon>Neopterygii</taxon>
        <taxon>Teleostei</taxon>
        <taxon>Protacanthopterygii</taxon>
        <taxon>Esociformes</taxon>
        <taxon>Umbridae</taxon>
        <taxon>Dallia</taxon>
    </lineage>
</organism>
<evidence type="ECO:0000313" key="1">
    <source>
        <dbReference type="EMBL" id="KAJ7999550.1"/>
    </source>
</evidence>
<proteinExistence type="predicted"/>
<comment type="caution">
    <text evidence="1">The sequence shown here is derived from an EMBL/GenBank/DDBJ whole genome shotgun (WGS) entry which is preliminary data.</text>
</comment>
<accession>A0ACC2G7P6</accession>
<gene>
    <name evidence="1" type="ORF">DPEC_G00195590</name>
</gene>
<protein>
    <submittedName>
        <fullName evidence="1">Uncharacterized protein</fullName>
    </submittedName>
</protein>
<dbReference type="EMBL" id="CM055743">
    <property type="protein sequence ID" value="KAJ7999550.1"/>
    <property type="molecule type" value="Genomic_DNA"/>
</dbReference>
<evidence type="ECO:0000313" key="2">
    <source>
        <dbReference type="Proteomes" id="UP001157502"/>
    </source>
</evidence>
<sequence length="142" mass="16169">MPDPPPDFTPSPHPSFIASPKQPAPLTTRSGRSCDPNRAFLMAPLVAYPNPQARPGEGEEGHYEWRPEVTGSSGRLIPKDNKKRKKNSRLQAAQLMYYKGQGRRRRGGGWAWEERPILERRTRKRGRQTGAWRGPDNRLVML</sequence>
<keyword evidence="2" id="KW-1185">Reference proteome</keyword>